<comment type="caution">
    <text evidence="1">The sequence shown here is derived from an EMBL/GenBank/DDBJ whole genome shotgun (WGS) entry which is preliminary data.</text>
</comment>
<keyword evidence="2" id="KW-1185">Reference proteome</keyword>
<organism evidence="1 2">
    <name type="scientific">Campylobacter magnus</name>
    <dbReference type="NCBI Taxonomy" id="3026462"/>
    <lineage>
        <taxon>Bacteria</taxon>
        <taxon>Pseudomonadati</taxon>
        <taxon>Campylobacterota</taxon>
        <taxon>Epsilonproteobacteria</taxon>
        <taxon>Campylobacterales</taxon>
        <taxon>Campylobacteraceae</taxon>
        <taxon>Campylobacter</taxon>
    </lineage>
</organism>
<dbReference type="Proteomes" id="UP001171111">
    <property type="component" value="Unassembled WGS sequence"/>
</dbReference>
<proteinExistence type="predicted"/>
<evidence type="ECO:0000313" key="1">
    <source>
        <dbReference type="EMBL" id="MDO2410098.1"/>
    </source>
</evidence>
<sequence>MEKYQPQSLAQLKALVKDESVYLGDIDTSNITDMTSLFEPDVCGAWAGRKDFSGIESWNVSNVRDMSLMFHNCHFFNADISGWNVSSCESFYKMFGNCYLFNQPLDKWNTSKVRDVRYMFSMCASFKGDLNSWDISNLKETYGMFDDCNCAIPSWYNKMKG</sequence>
<dbReference type="EMBL" id="JAULJQ010000014">
    <property type="protein sequence ID" value="MDO2410098.1"/>
    <property type="molecule type" value="Genomic_DNA"/>
</dbReference>
<gene>
    <name evidence="1" type="ORF">Q2362_08380</name>
</gene>
<reference evidence="1 2" key="1">
    <citation type="submission" date="2023-06" db="EMBL/GenBank/DDBJ databases">
        <title>Campylobacter magnum sp. nov., isolated from cecal contents of domestic pigs (Sus scrofa domesticus).</title>
        <authorList>
            <person name="Papic B."/>
            <person name="Gruntar I."/>
        </authorList>
    </citation>
    <scope>NUCLEOTIDE SEQUENCE [LARGE SCALE GENOMIC DNA]</scope>
    <source>
        <strain evidence="2">34484-21</strain>
    </source>
</reference>
<protein>
    <submittedName>
        <fullName evidence="1">BspA family leucine-rich repeat surface protein</fullName>
    </submittedName>
</protein>
<dbReference type="Pfam" id="PF03382">
    <property type="entry name" value="DUF285"/>
    <property type="match status" value="1"/>
</dbReference>
<evidence type="ECO:0000313" key="2">
    <source>
        <dbReference type="Proteomes" id="UP001171111"/>
    </source>
</evidence>
<name>A0ABT8TBH7_9BACT</name>
<accession>A0ABT8TBH7</accession>
<dbReference type="RefSeq" id="WP_302244885.1">
    <property type="nucleotide sequence ID" value="NZ_JAULJQ010000014.1"/>
</dbReference>
<dbReference type="InterPro" id="IPR011889">
    <property type="entry name" value="Liste_lipo_26"/>
</dbReference>
<dbReference type="NCBIfam" id="TIGR02167">
    <property type="entry name" value="Liste_lipo_26"/>
    <property type="match status" value="1"/>
</dbReference>
<dbReference type="InterPro" id="IPR005046">
    <property type="entry name" value="DUF285"/>
</dbReference>